<proteinExistence type="inferred from homology"/>
<keyword evidence="4" id="KW-0645">Protease</keyword>
<dbReference type="GO" id="GO:0005886">
    <property type="term" value="C:plasma membrane"/>
    <property type="evidence" value="ECO:0007669"/>
    <property type="project" value="TreeGrafter"/>
</dbReference>
<protein>
    <submittedName>
        <fullName evidence="4">ATP-dependent zinc metalloprotease FtsH</fullName>
        <ecNumber evidence="4">3.4.24.-</ecNumber>
    </submittedName>
</protein>
<dbReference type="EC" id="3.4.24.-" evidence="4"/>
<evidence type="ECO:0000259" key="3">
    <source>
        <dbReference type="SMART" id="SM00382"/>
    </source>
</evidence>
<dbReference type="GO" id="GO:0004222">
    <property type="term" value="F:metalloendopeptidase activity"/>
    <property type="evidence" value="ECO:0007669"/>
    <property type="project" value="InterPro"/>
</dbReference>
<evidence type="ECO:0000313" key="5">
    <source>
        <dbReference type="Proteomes" id="UP000049222"/>
    </source>
</evidence>
<dbReference type="InterPro" id="IPR003960">
    <property type="entry name" value="ATPase_AAA_CS"/>
</dbReference>
<gene>
    <name evidence="4" type="primary">ftsH_2</name>
    <name evidence="4" type="ORF">JDO7802_03356</name>
</gene>
<dbReference type="InterPro" id="IPR027417">
    <property type="entry name" value="P-loop_NTPase"/>
</dbReference>
<dbReference type="InterPro" id="IPR000642">
    <property type="entry name" value="Peptidase_M41"/>
</dbReference>
<dbReference type="Gene3D" id="1.20.58.760">
    <property type="entry name" value="Peptidase M41"/>
    <property type="match status" value="1"/>
</dbReference>
<dbReference type="SUPFAM" id="SSF140990">
    <property type="entry name" value="FtsH protease domain-like"/>
    <property type="match status" value="1"/>
</dbReference>
<feature type="domain" description="AAA+ ATPase" evidence="3">
    <location>
        <begin position="359"/>
        <end position="498"/>
    </location>
</feature>
<keyword evidence="4" id="KW-0378">Hydrolase</keyword>
<evidence type="ECO:0000256" key="2">
    <source>
        <dbReference type="SAM" id="MobiDB-lite"/>
    </source>
</evidence>
<dbReference type="PANTHER" id="PTHR23076">
    <property type="entry name" value="METALLOPROTEASE M41 FTSH"/>
    <property type="match status" value="1"/>
</dbReference>
<dbReference type="CDD" id="cd19481">
    <property type="entry name" value="RecA-like_protease"/>
    <property type="match status" value="1"/>
</dbReference>
<dbReference type="GO" id="GO:0004176">
    <property type="term" value="F:ATP-dependent peptidase activity"/>
    <property type="evidence" value="ECO:0007669"/>
    <property type="project" value="InterPro"/>
</dbReference>
<dbReference type="PROSITE" id="PS00674">
    <property type="entry name" value="AAA"/>
    <property type="match status" value="1"/>
</dbReference>
<dbReference type="OrthoDB" id="9809379at2"/>
<dbReference type="SUPFAM" id="SSF52540">
    <property type="entry name" value="P-loop containing nucleoside triphosphate hydrolases"/>
    <property type="match status" value="1"/>
</dbReference>
<name>A0A0M6YPY9_9RHOB</name>
<dbReference type="AlphaFoldDB" id="A0A0M6YPY9"/>
<dbReference type="Proteomes" id="UP000049222">
    <property type="component" value="Unassembled WGS sequence"/>
</dbReference>
<keyword evidence="4" id="KW-0482">Metalloprotease</keyword>
<sequence length="758" mass="81084">MTDLLTAPAGALSPAALDLQRRLLREVVRRNDTFHVTGEVLPDAEQDPARSRNDADKEAKANATTPSKSPLQAAFANRKFHRPVAEDLAPEELAALIERGDDPWAAGIYTSGPIEDVPIRDLLAACGLVRSLGSDGTLDGLLVLGAITLIPVRSSTQRDALHNALEDIVPTYLKLAGRSEMQPSLAVLRMDDPVASGRRDDRIVAQREIERRRKDFDGAVAKNTPMLVLASGAEALPDIARRLPVQILPWPELTADDVVEVLRATHSHTGCLAEDAIRAALPPAGRAATLAPILWRRALMEASPIRAAWRLAELCAEGPGSKGQTLEDLHGQPSVRAELEALVSDVEAWRAGRLDWSDVTSSFLLSGPPGVGKTLTAAALAGSADLHFVSTSYGACQAAGHLGDYLKAMAARVDEAIEQAPSVFFLDELDSFSRRDGGDRHGSRYGVSVVNALLTDLTRLADAPGVIVVGATNHPDRVDPAIVRSGRFDRHLRLGLPDRTGVAAILKGHLGSQSRKVDTRPIVDQLLGCTGADIAAVVRGARGFARHRNAPLCQTDLEAAAERVAPKQTTAALWETAVHEAGHIVVAAALGLAPPRGARITARGGEVEVDLPQRLTRDVLDRRMAAVLAGRAAEGLILGSIGHGAGYGDGSDLEVATAIALKIETEWGLADHLIYAPIPAHERLRLPEGLRRRVERHLSTGARRASDVLARHEQALIDIALTLQRERDLNADRIADLTRLLRRACEDGVSNAPACTLH</sequence>
<dbReference type="STRING" id="420998.JDO7802_03356"/>
<evidence type="ECO:0000256" key="1">
    <source>
        <dbReference type="RuleBase" id="RU003651"/>
    </source>
</evidence>
<accession>A0A0M6YPY9</accession>
<comment type="similarity">
    <text evidence="1">Belongs to the AAA ATPase family.</text>
</comment>
<dbReference type="GO" id="GO:0006508">
    <property type="term" value="P:proteolysis"/>
    <property type="evidence" value="ECO:0007669"/>
    <property type="project" value="UniProtKB-KW"/>
</dbReference>
<keyword evidence="1" id="KW-0067">ATP-binding</keyword>
<dbReference type="InterPro" id="IPR003593">
    <property type="entry name" value="AAA+_ATPase"/>
</dbReference>
<keyword evidence="5" id="KW-1185">Reference proteome</keyword>
<dbReference type="SMART" id="SM00382">
    <property type="entry name" value="AAA"/>
    <property type="match status" value="1"/>
</dbReference>
<reference evidence="4 5" key="1">
    <citation type="submission" date="2015-07" db="EMBL/GenBank/DDBJ databases">
        <authorList>
            <person name="Noorani M."/>
        </authorList>
    </citation>
    <scope>NUCLEOTIDE SEQUENCE [LARGE SCALE GENOMIC DNA]</scope>
    <source>
        <strain evidence="4 5">CECT 7802</strain>
    </source>
</reference>
<organism evidence="4 5">
    <name type="scientific">Jannaschia donghaensis</name>
    <dbReference type="NCBI Taxonomy" id="420998"/>
    <lineage>
        <taxon>Bacteria</taxon>
        <taxon>Pseudomonadati</taxon>
        <taxon>Pseudomonadota</taxon>
        <taxon>Alphaproteobacteria</taxon>
        <taxon>Rhodobacterales</taxon>
        <taxon>Roseobacteraceae</taxon>
        <taxon>Jannaschia</taxon>
    </lineage>
</organism>
<evidence type="ECO:0000313" key="4">
    <source>
        <dbReference type="EMBL" id="CTQ51317.1"/>
    </source>
</evidence>
<dbReference type="InterPro" id="IPR003959">
    <property type="entry name" value="ATPase_AAA_core"/>
</dbReference>
<dbReference type="GO" id="GO:0005524">
    <property type="term" value="F:ATP binding"/>
    <property type="evidence" value="ECO:0007669"/>
    <property type="project" value="UniProtKB-KW"/>
</dbReference>
<dbReference type="RefSeq" id="WP_055087031.1">
    <property type="nucleotide sequence ID" value="NZ_CXSU01000012.1"/>
</dbReference>
<dbReference type="PANTHER" id="PTHR23076:SF97">
    <property type="entry name" value="ATP-DEPENDENT ZINC METALLOPROTEASE YME1L1"/>
    <property type="match status" value="1"/>
</dbReference>
<feature type="region of interest" description="Disordered" evidence="2">
    <location>
        <begin position="38"/>
        <end position="71"/>
    </location>
</feature>
<dbReference type="EMBL" id="CXSU01000012">
    <property type="protein sequence ID" value="CTQ51317.1"/>
    <property type="molecule type" value="Genomic_DNA"/>
</dbReference>
<dbReference type="InterPro" id="IPR037219">
    <property type="entry name" value="Peptidase_M41-like"/>
</dbReference>
<keyword evidence="1" id="KW-0547">Nucleotide-binding</keyword>
<feature type="compositionally biased region" description="Basic and acidic residues" evidence="2">
    <location>
        <begin position="47"/>
        <end position="60"/>
    </location>
</feature>
<dbReference type="Pfam" id="PF00004">
    <property type="entry name" value="AAA"/>
    <property type="match status" value="1"/>
</dbReference>
<dbReference type="Gene3D" id="1.10.8.60">
    <property type="match status" value="1"/>
</dbReference>
<dbReference type="GO" id="GO:0016887">
    <property type="term" value="F:ATP hydrolysis activity"/>
    <property type="evidence" value="ECO:0007669"/>
    <property type="project" value="InterPro"/>
</dbReference>
<dbReference type="GO" id="GO:0030163">
    <property type="term" value="P:protein catabolic process"/>
    <property type="evidence" value="ECO:0007669"/>
    <property type="project" value="TreeGrafter"/>
</dbReference>
<dbReference type="Pfam" id="PF01434">
    <property type="entry name" value="Peptidase_M41"/>
    <property type="match status" value="1"/>
</dbReference>
<dbReference type="Gene3D" id="3.40.50.300">
    <property type="entry name" value="P-loop containing nucleotide triphosphate hydrolases"/>
    <property type="match status" value="1"/>
</dbReference>